<reference evidence="3" key="1">
    <citation type="submission" date="2017-01" db="EMBL/GenBank/DDBJ databases">
        <authorList>
            <person name="Varghese N."/>
            <person name="Submissions S."/>
        </authorList>
    </citation>
    <scope>NUCLEOTIDE SEQUENCE [LARGE SCALE GENOMIC DNA]</scope>
    <source>
        <strain evidence="3">DSM 29591</strain>
    </source>
</reference>
<keyword evidence="1" id="KW-0732">Signal</keyword>
<dbReference type="GO" id="GO:0005829">
    <property type="term" value="C:cytosol"/>
    <property type="evidence" value="ECO:0007669"/>
    <property type="project" value="TreeGrafter"/>
</dbReference>
<dbReference type="CDD" id="cd00448">
    <property type="entry name" value="YjgF_YER057c_UK114_family"/>
    <property type="match status" value="1"/>
</dbReference>
<dbReference type="Pfam" id="PF01042">
    <property type="entry name" value="Ribonuc_L-PSP"/>
    <property type="match status" value="1"/>
</dbReference>
<evidence type="ECO:0000313" key="2">
    <source>
        <dbReference type="EMBL" id="SIT78191.1"/>
    </source>
</evidence>
<accession>A0A1R3WJ51</accession>
<dbReference type="PANTHER" id="PTHR11803">
    <property type="entry name" value="2-IMINOBUTANOATE/2-IMINOPROPANOATE DEAMINASE RIDA"/>
    <property type="match status" value="1"/>
</dbReference>
<dbReference type="InterPro" id="IPR006175">
    <property type="entry name" value="YjgF/YER057c/UK114"/>
</dbReference>
<dbReference type="Proteomes" id="UP000186997">
    <property type="component" value="Unassembled WGS sequence"/>
</dbReference>
<name>A0A1R3WJ51_9RHOB</name>
<keyword evidence="3" id="KW-1185">Reference proteome</keyword>
<dbReference type="EMBL" id="FTPR01000001">
    <property type="protein sequence ID" value="SIT78191.1"/>
    <property type="molecule type" value="Genomic_DNA"/>
</dbReference>
<sequence length="151" mass="16134">MKSIVWAFSLSLFPIITTAETSMTPINPPFVDIPGVSQAVLVESGRTLYISGQVPMGPEGLVDGGLLAQADQAFANFTATLEAAGADWSNVARVTFYIKDYDPTQLDVMRELRNKWIKTDVPPASALIGVASLFHPGALIEIDGIAVLPSE</sequence>
<proteinExistence type="predicted"/>
<dbReference type="InterPro" id="IPR035959">
    <property type="entry name" value="RutC-like_sf"/>
</dbReference>
<protein>
    <submittedName>
        <fullName evidence="2">Enamine deaminase RidA, house cleaning of reactive enamine intermediates, YjgF/YER057c/UK114 family</fullName>
    </submittedName>
</protein>
<dbReference type="STRING" id="287098.SAMN05421665_0728"/>
<dbReference type="GO" id="GO:0019239">
    <property type="term" value="F:deaminase activity"/>
    <property type="evidence" value="ECO:0007669"/>
    <property type="project" value="TreeGrafter"/>
</dbReference>
<feature type="signal peptide" evidence="1">
    <location>
        <begin position="1"/>
        <end position="19"/>
    </location>
</feature>
<organism evidence="2 3">
    <name type="scientific">Yoonia rosea</name>
    <dbReference type="NCBI Taxonomy" id="287098"/>
    <lineage>
        <taxon>Bacteria</taxon>
        <taxon>Pseudomonadati</taxon>
        <taxon>Pseudomonadota</taxon>
        <taxon>Alphaproteobacteria</taxon>
        <taxon>Rhodobacterales</taxon>
        <taxon>Paracoccaceae</taxon>
        <taxon>Yoonia</taxon>
    </lineage>
</organism>
<dbReference type="RefSeq" id="WP_207552127.1">
    <property type="nucleotide sequence ID" value="NZ_FTPR01000001.1"/>
</dbReference>
<evidence type="ECO:0000313" key="3">
    <source>
        <dbReference type="Proteomes" id="UP000186997"/>
    </source>
</evidence>
<dbReference type="Gene3D" id="3.30.1330.40">
    <property type="entry name" value="RutC-like"/>
    <property type="match status" value="1"/>
</dbReference>
<dbReference type="SUPFAM" id="SSF55298">
    <property type="entry name" value="YjgF-like"/>
    <property type="match status" value="1"/>
</dbReference>
<gene>
    <name evidence="2" type="ORF">SAMN05421665_0728</name>
</gene>
<evidence type="ECO:0000256" key="1">
    <source>
        <dbReference type="SAM" id="SignalP"/>
    </source>
</evidence>
<dbReference type="PANTHER" id="PTHR11803:SF39">
    <property type="entry name" value="2-IMINOBUTANOATE_2-IMINOPROPANOATE DEAMINASE"/>
    <property type="match status" value="1"/>
</dbReference>
<dbReference type="AlphaFoldDB" id="A0A1R3WJ51"/>
<feature type="chain" id="PRO_5012028875" evidence="1">
    <location>
        <begin position="20"/>
        <end position="151"/>
    </location>
</feature>